<dbReference type="InParanoid" id="A0A2U3N076"/>
<dbReference type="GO" id="GO:0015109">
    <property type="term" value="F:chromate transmembrane transporter activity"/>
    <property type="evidence" value="ECO:0007669"/>
    <property type="project" value="InterPro"/>
</dbReference>
<accession>A0A2U3N076</accession>
<evidence type="ECO:0000256" key="6">
    <source>
        <dbReference type="ARBA" id="ARBA00023136"/>
    </source>
</evidence>
<feature type="transmembrane region" description="Helical" evidence="7">
    <location>
        <begin position="140"/>
        <end position="157"/>
    </location>
</feature>
<comment type="similarity">
    <text evidence="2">Belongs to the chromate ion transporter (CHR) (TC 2.A.51) family.</text>
</comment>
<dbReference type="PANTHER" id="PTHR33567">
    <property type="entry name" value="CHROMATE ION TRANSPORTER (EUROFUNG)"/>
    <property type="match status" value="1"/>
</dbReference>
<evidence type="ECO:0000313" key="8">
    <source>
        <dbReference type="EMBL" id="SPL71044.1"/>
    </source>
</evidence>
<dbReference type="RefSeq" id="WP_121974493.1">
    <property type="nucleotide sequence ID" value="NZ_OOGT01000100.1"/>
</dbReference>
<evidence type="ECO:0000256" key="3">
    <source>
        <dbReference type="ARBA" id="ARBA00022475"/>
    </source>
</evidence>
<dbReference type="OrthoDB" id="8969999at2"/>
<evidence type="ECO:0000256" key="1">
    <source>
        <dbReference type="ARBA" id="ARBA00004651"/>
    </source>
</evidence>
<organism evidence="8 9">
    <name type="scientific">Acinetobacter stercoris</name>
    <dbReference type="NCBI Taxonomy" id="2126983"/>
    <lineage>
        <taxon>Bacteria</taxon>
        <taxon>Pseudomonadati</taxon>
        <taxon>Pseudomonadota</taxon>
        <taxon>Gammaproteobacteria</taxon>
        <taxon>Moraxellales</taxon>
        <taxon>Moraxellaceae</taxon>
        <taxon>Acinetobacter</taxon>
    </lineage>
</organism>
<gene>
    <name evidence="8" type="primary">chrA</name>
    <name evidence="8" type="ORF">KPC_2222</name>
</gene>
<keyword evidence="4 7" id="KW-0812">Transmembrane</keyword>
<feature type="transmembrane region" description="Helical" evidence="7">
    <location>
        <begin position="6"/>
        <end position="31"/>
    </location>
</feature>
<dbReference type="InterPro" id="IPR003370">
    <property type="entry name" value="Chromate_transpt"/>
</dbReference>
<dbReference type="AlphaFoldDB" id="A0A2U3N076"/>
<sequence>MNTPGLWLIFLTFLKLGLTSFGGPAAHLHYFRQQLVQQKKWLSDEDYNHLVALTQLLPGPSSSQVGIAIGFIKQGYSGSIIAWIGFTLPSAILMICLGILDFHFLKLLQTPQSMAALQTIILSVITFAFWQMFKSFCKTTWQYGLTLFSCLFILLLSFKMNQFFIICISGLIGWLIYKLQNQNYNSPKIKIDPPKSKSGLIWFAIFLTFFVMFFLLKTLYPNVFMHSMYSFYSTGSMVFGGGHVVLPLLHQEFVSTHLIQAHIFEMGYAFAQLMPGPLFTFASYLGTQIPMTSSPIFNGLLATLLIFLPSFFLIFACIKYWSNITQNLKIQYIVNAINAAVVGLLLATIIPMGMHSLNHFIDFACFILLFILLRFNVSIFIGFPIIFFIYSFL</sequence>
<evidence type="ECO:0000256" key="4">
    <source>
        <dbReference type="ARBA" id="ARBA00022692"/>
    </source>
</evidence>
<feature type="transmembrane region" description="Helical" evidence="7">
    <location>
        <begin position="360"/>
        <end position="390"/>
    </location>
</feature>
<protein>
    <submittedName>
        <fullName evidence="8">Chromate transport protein</fullName>
    </submittedName>
</protein>
<feature type="transmembrane region" description="Helical" evidence="7">
    <location>
        <begin position="261"/>
        <end position="284"/>
    </location>
</feature>
<name>A0A2U3N076_9GAMM</name>
<dbReference type="PANTHER" id="PTHR33567:SF3">
    <property type="entry name" value="CHROMATE ION TRANSPORTER (EUROFUNG)"/>
    <property type="match status" value="1"/>
</dbReference>
<feature type="transmembrane region" description="Helical" evidence="7">
    <location>
        <begin position="231"/>
        <end position="249"/>
    </location>
</feature>
<dbReference type="Proteomes" id="UP000245974">
    <property type="component" value="Unassembled WGS sequence"/>
</dbReference>
<dbReference type="InterPro" id="IPR014047">
    <property type="entry name" value="Chr_Tranpt_l_chain"/>
</dbReference>
<keyword evidence="6 7" id="KW-0472">Membrane</keyword>
<dbReference type="PIRSF" id="PIRSF004810">
    <property type="entry name" value="ChrA"/>
    <property type="match status" value="1"/>
</dbReference>
<evidence type="ECO:0000256" key="7">
    <source>
        <dbReference type="SAM" id="Phobius"/>
    </source>
</evidence>
<feature type="transmembrane region" description="Helical" evidence="7">
    <location>
        <begin position="80"/>
        <end position="100"/>
    </location>
</feature>
<evidence type="ECO:0000313" key="9">
    <source>
        <dbReference type="Proteomes" id="UP000245974"/>
    </source>
</evidence>
<feature type="transmembrane region" description="Helical" evidence="7">
    <location>
        <begin position="333"/>
        <end position="354"/>
    </location>
</feature>
<keyword evidence="3" id="KW-1003">Cell membrane</keyword>
<keyword evidence="5 7" id="KW-1133">Transmembrane helix</keyword>
<evidence type="ECO:0000256" key="2">
    <source>
        <dbReference type="ARBA" id="ARBA00005262"/>
    </source>
</evidence>
<comment type="subcellular location">
    <subcellularLocation>
        <location evidence="1">Cell membrane</location>
        <topology evidence="1">Multi-pass membrane protein</topology>
    </subcellularLocation>
</comment>
<dbReference type="Pfam" id="PF02417">
    <property type="entry name" value="Chromate_transp"/>
    <property type="match status" value="2"/>
</dbReference>
<evidence type="ECO:0000256" key="5">
    <source>
        <dbReference type="ARBA" id="ARBA00022989"/>
    </source>
</evidence>
<dbReference type="EMBL" id="OOGT01000100">
    <property type="protein sequence ID" value="SPL71044.1"/>
    <property type="molecule type" value="Genomic_DNA"/>
</dbReference>
<proteinExistence type="inferred from homology"/>
<feature type="transmembrane region" description="Helical" evidence="7">
    <location>
        <begin position="112"/>
        <end position="133"/>
    </location>
</feature>
<feature type="transmembrane region" description="Helical" evidence="7">
    <location>
        <begin position="200"/>
        <end position="219"/>
    </location>
</feature>
<dbReference type="NCBIfam" id="TIGR00937">
    <property type="entry name" value="2A51"/>
    <property type="match status" value="1"/>
</dbReference>
<feature type="transmembrane region" description="Helical" evidence="7">
    <location>
        <begin position="296"/>
        <end position="321"/>
    </location>
</feature>
<reference evidence="9" key="1">
    <citation type="submission" date="2018-03" db="EMBL/GenBank/DDBJ databases">
        <authorList>
            <person name="Blom J."/>
        </authorList>
    </citation>
    <scope>NUCLEOTIDE SEQUENCE [LARGE SCALE GENOMIC DNA]</scope>
    <source>
        <strain evidence="9">KPC-SM-21</strain>
    </source>
</reference>
<keyword evidence="9" id="KW-1185">Reference proteome</keyword>
<dbReference type="GO" id="GO:0005886">
    <property type="term" value="C:plasma membrane"/>
    <property type="evidence" value="ECO:0007669"/>
    <property type="project" value="UniProtKB-SubCell"/>
</dbReference>